<dbReference type="EMBL" id="JAKLTR010000001">
    <property type="protein sequence ID" value="MCG2612781.1"/>
    <property type="molecule type" value="Genomic_DNA"/>
</dbReference>
<comment type="caution">
    <text evidence="2">The sequence shown here is derived from an EMBL/GenBank/DDBJ whole genome shotgun (WGS) entry which is preliminary data.</text>
</comment>
<feature type="domain" description="RadC-like JAB" evidence="1">
    <location>
        <begin position="3"/>
        <end position="29"/>
    </location>
</feature>
<protein>
    <recommendedName>
        <fullName evidence="1">RadC-like JAB domain-containing protein</fullName>
    </recommendedName>
</protein>
<accession>A0ABS9KKD4</accession>
<dbReference type="Pfam" id="PF04002">
    <property type="entry name" value="RadC"/>
    <property type="match status" value="1"/>
</dbReference>
<sequence>MNRSGRELKVPVIDHVIITEEAYYSFAEQDQMSELPRKRSCMQQWR</sequence>
<organism evidence="2 3">
    <name type="scientific">Terrimonas ginsenosidimutans</name>
    <dbReference type="NCBI Taxonomy" id="2908004"/>
    <lineage>
        <taxon>Bacteria</taxon>
        <taxon>Pseudomonadati</taxon>
        <taxon>Bacteroidota</taxon>
        <taxon>Chitinophagia</taxon>
        <taxon>Chitinophagales</taxon>
        <taxon>Chitinophagaceae</taxon>
        <taxon>Terrimonas</taxon>
    </lineage>
</organism>
<dbReference type="InterPro" id="IPR025657">
    <property type="entry name" value="RadC_JAB"/>
</dbReference>
<proteinExistence type="predicted"/>
<name>A0ABS9KKD4_9BACT</name>
<reference evidence="2" key="1">
    <citation type="submission" date="2022-01" db="EMBL/GenBank/DDBJ databases">
        <authorList>
            <person name="Jo J.-H."/>
            <person name="Im W.-T."/>
        </authorList>
    </citation>
    <scope>NUCLEOTIDE SEQUENCE</scope>
    <source>
        <strain evidence="2">NA20</strain>
    </source>
</reference>
<dbReference type="Proteomes" id="UP001165367">
    <property type="component" value="Unassembled WGS sequence"/>
</dbReference>
<evidence type="ECO:0000313" key="2">
    <source>
        <dbReference type="EMBL" id="MCG2612781.1"/>
    </source>
</evidence>
<evidence type="ECO:0000313" key="3">
    <source>
        <dbReference type="Proteomes" id="UP001165367"/>
    </source>
</evidence>
<keyword evidence="3" id="KW-1185">Reference proteome</keyword>
<dbReference type="Gene3D" id="3.40.140.10">
    <property type="entry name" value="Cytidine Deaminase, domain 2"/>
    <property type="match status" value="1"/>
</dbReference>
<gene>
    <name evidence="2" type="ORF">LZZ85_00760</name>
</gene>
<evidence type="ECO:0000259" key="1">
    <source>
        <dbReference type="Pfam" id="PF04002"/>
    </source>
</evidence>